<dbReference type="SUPFAM" id="SSF48317">
    <property type="entry name" value="Acid phosphatase/Vanadium-dependent haloperoxidase"/>
    <property type="match status" value="1"/>
</dbReference>
<sequence length="153" mass="16281">MALTPSCAALQRHFWSAITHLGGAVASIGLTLLALIHPMVMWQVCWRTLLLLGWSHLAVQCIKRTVGRPRPRLHGSVASLVDVPDRFSFPSGHACAAMAVAVGFAAAFPALAVPLLILALLVGFSRVMLGVHYPGDVLVGQAIALLTAYPLLR</sequence>
<reference evidence="9 10" key="2">
    <citation type="journal article" date="2016" name="Environ. Microbiol. Rep.">
        <title>Metagenomic evidence for the presence of phototrophic Gemmatimonadetes bacteria in diverse environments.</title>
        <authorList>
            <person name="Zeng Y."/>
            <person name="Baumbach J."/>
            <person name="Barbosa E.G."/>
            <person name="Azevedo V."/>
            <person name="Zhang C."/>
            <person name="Koblizek M."/>
        </authorList>
    </citation>
    <scope>NUCLEOTIDE SEQUENCE [LARGE SCALE GENOMIC DNA]</scope>
    <source>
        <strain evidence="9 10">AP64</strain>
    </source>
</reference>
<comment type="subcellular location">
    <subcellularLocation>
        <location evidence="1">Cell membrane</location>
        <topology evidence="1">Multi-pass membrane protein</topology>
    </subcellularLocation>
</comment>
<evidence type="ECO:0000259" key="8">
    <source>
        <dbReference type="SMART" id="SM00014"/>
    </source>
</evidence>
<accession>A0A143BPN9</accession>
<dbReference type="Gene3D" id="1.20.144.10">
    <property type="entry name" value="Phosphatidic acid phosphatase type 2/haloperoxidase"/>
    <property type="match status" value="1"/>
</dbReference>
<dbReference type="AlphaFoldDB" id="A0A143BPN9"/>
<dbReference type="Proteomes" id="UP000076404">
    <property type="component" value="Chromosome"/>
</dbReference>
<feature type="transmembrane region" description="Helical" evidence="7">
    <location>
        <begin position="21"/>
        <end position="40"/>
    </location>
</feature>
<feature type="transmembrane region" description="Helical" evidence="7">
    <location>
        <begin position="133"/>
        <end position="152"/>
    </location>
</feature>
<dbReference type="EMBL" id="CP011454">
    <property type="protein sequence ID" value="AMW06545.1"/>
    <property type="molecule type" value="Genomic_DNA"/>
</dbReference>
<dbReference type="STRING" id="1379270.GEMMAAP_04225"/>
<evidence type="ECO:0000256" key="7">
    <source>
        <dbReference type="SAM" id="Phobius"/>
    </source>
</evidence>
<name>A0A143BPN9_9BACT</name>
<evidence type="ECO:0000256" key="5">
    <source>
        <dbReference type="ARBA" id="ARBA00022989"/>
    </source>
</evidence>
<dbReference type="InterPro" id="IPR036938">
    <property type="entry name" value="PAP2/HPO_sf"/>
</dbReference>
<organism evidence="9 10">
    <name type="scientific">Gemmatimonas phototrophica</name>
    <dbReference type="NCBI Taxonomy" id="1379270"/>
    <lineage>
        <taxon>Bacteria</taxon>
        <taxon>Pseudomonadati</taxon>
        <taxon>Gemmatimonadota</taxon>
        <taxon>Gemmatimonadia</taxon>
        <taxon>Gemmatimonadales</taxon>
        <taxon>Gemmatimonadaceae</taxon>
        <taxon>Gemmatimonas</taxon>
    </lineage>
</organism>
<evidence type="ECO:0000313" key="10">
    <source>
        <dbReference type="Proteomes" id="UP000076404"/>
    </source>
</evidence>
<dbReference type="Pfam" id="PF01569">
    <property type="entry name" value="PAP2"/>
    <property type="match status" value="1"/>
</dbReference>
<evidence type="ECO:0000256" key="6">
    <source>
        <dbReference type="ARBA" id="ARBA00023136"/>
    </source>
</evidence>
<feature type="domain" description="Phosphatidic acid phosphatase type 2/haloperoxidase" evidence="8">
    <location>
        <begin position="45"/>
        <end position="152"/>
    </location>
</feature>
<evidence type="ECO:0000256" key="3">
    <source>
        <dbReference type="ARBA" id="ARBA00022692"/>
    </source>
</evidence>
<keyword evidence="10" id="KW-1185">Reference proteome</keyword>
<gene>
    <name evidence="9" type="ORF">GEMMAAP_04225</name>
</gene>
<evidence type="ECO:0000313" key="9">
    <source>
        <dbReference type="EMBL" id="AMW06545.1"/>
    </source>
</evidence>
<evidence type="ECO:0000256" key="2">
    <source>
        <dbReference type="ARBA" id="ARBA00022475"/>
    </source>
</evidence>
<dbReference type="KEGG" id="gph:GEMMAAP_04225"/>
<dbReference type="GO" id="GO:0005886">
    <property type="term" value="C:plasma membrane"/>
    <property type="evidence" value="ECO:0007669"/>
    <property type="project" value="UniProtKB-SubCell"/>
</dbReference>
<dbReference type="InterPro" id="IPR000326">
    <property type="entry name" value="PAP2/HPO"/>
</dbReference>
<evidence type="ECO:0000256" key="1">
    <source>
        <dbReference type="ARBA" id="ARBA00004651"/>
    </source>
</evidence>
<keyword evidence="3 7" id="KW-0812">Transmembrane</keyword>
<dbReference type="GO" id="GO:0016787">
    <property type="term" value="F:hydrolase activity"/>
    <property type="evidence" value="ECO:0007669"/>
    <property type="project" value="UniProtKB-KW"/>
</dbReference>
<reference evidence="9 10" key="1">
    <citation type="journal article" date="2014" name="Proc. Natl. Acad. Sci. U.S.A.">
        <title>Functional type 2 photosynthetic reaction centers found in the rare bacterial phylum Gemmatimonadetes.</title>
        <authorList>
            <person name="Zeng Y."/>
            <person name="Feng F."/>
            <person name="Medova H."/>
            <person name="Dean J."/>
            <person name="Koblizek M."/>
        </authorList>
    </citation>
    <scope>NUCLEOTIDE SEQUENCE [LARGE SCALE GENOMIC DNA]</scope>
    <source>
        <strain evidence="9 10">AP64</strain>
    </source>
</reference>
<protein>
    <recommendedName>
        <fullName evidence="8">Phosphatidic acid phosphatase type 2/haloperoxidase domain-containing protein</fullName>
    </recommendedName>
</protein>
<dbReference type="PANTHER" id="PTHR14969:SF62">
    <property type="entry name" value="DECAPRENYLPHOSPHORYL-5-PHOSPHORIBOSE PHOSPHATASE RV3807C-RELATED"/>
    <property type="match status" value="1"/>
</dbReference>
<keyword evidence="2" id="KW-1003">Cell membrane</keyword>
<evidence type="ECO:0000256" key="4">
    <source>
        <dbReference type="ARBA" id="ARBA00022801"/>
    </source>
</evidence>
<dbReference type="PANTHER" id="PTHR14969">
    <property type="entry name" value="SPHINGOSINE-1-PHOSPHATE PHOSPHOHYDROLASE"/>
    <property type="match status" value="1"/>
</dbReference>
<keyword evidence="6 7" id="KW-0472">Membrane</keyword>
<dbReference type="SMART" id="SM00014">
    <property type="entry name" value="acidPPc"/>
    <property type="match status" value="1"/>
</dbReference>
<keyword evidence="4" id="KW-0378">Hydrolase</keyword>
<keyword evidence="5 7" id="KW-1133">Transmembrane helix</keyword>
<dbReference type="eggNOG" id="COG0671">
    <property type="taxonomic scope" value="Bacteria"/>
</dbReference>
<feature type="transmembrane region" description="Helical" evidence="7">
    <location>
        <begin position="96"/>
        <end position="121"/>
    </location>
</feature>
<proteinExistence type="predicted"/>